<accession>F6I711</accession>
<reference evidence="2" key="1">
    <citation type="journal article" date="2007" name="Nature">
        <title>The grapevine genome sequence suggests ancestral hexaploidization in major angiosperm phyla.</title>
        <authorList>
            <consortium name="The French-Italian Public Consortium for Grapevine Genome Characterization."/>
            <person name="Jaillon O."/>
            <person name="Aury J.-M."/>
            <person name="Noel B."/>
            <person name="Policriti A."/>
            <person name="Clepet C."/>
            <person name="Casagrande A."/>
            <person name="Choisne N."/>
            <person name="Aubourg S."/>
            <person name="Vitulo N."/>
            <person name="Jubin C."/>
            <person name="Vezzi A."/>
            <person name="Legeai F."/>
            <person name="Hugueney P."/>
            <person name="Dasilva C."/>
            <person name="Horner D."/>
            <person name="Mica E."/>
            <person name="Jublot D."/>
            <person name="Poulain J."/>
            <person name="Bruyere C."/>
            <person name="Billault A."/>
            <person name="Segurens B."/>
            <person name="Gouyvenoux M."/>
            <person name="Ugarte E."/>
            <person name="Cattonaro F."/>
            <person name="Anthouard V."/>
            <person name="Vico V."/>
            <person name="Del Fabbro C."/>
            <person name="Alaux M."/>
            <person name="Di Gaspero G."/>
            <person name="Dumas V."/>
            <person name="Felice N."/>
            <person name="Paillard S."/>
            <person name="Juman I."/>
            <person name="Moroldo M."/>
            <person name="Scalabrin S."/>
            <person name="Canaguier A."/>
            <person name="Le Clainche I."/>
            <person name="Malacrida G."/>
            <person name="Durand E."/>
            <person name="Pesole G."/>
            <person name="Laucou V."/>
            <person name="Chatelet P."/>
            <person name="Merdinoglu D."/>
            <person name="Delledonne M."/>
            <person name="Pezzotti M."/>
            <person name="Lecharny A."/>
            <person name="Scarpelli C."/>
            <person name="Artiguenave F."/>
            <person name="Pe M.E."/>
            <person name="Valle G."/>
            <person name="Morgante M."/>
            <person name="Caboche M."/>
            <person name="Adam-Blondon A.-F."/>
            <person name="Weissenbach J."/>
            <person name="Quetier F."/>
            <person name="Wincker P."/>
        </authorList>
    </citation>
    <scope>NUCLEOTIDE SEQUENCE [LARGE SCALE GENOMIC DNA]</scope>
    <source>
        <strain evidence="2">cv. Pinot noir / PN40024</strain>
    </source>
</reference>
<dbReference type="Proteomes" id="UP000009183">
    <property type="component" value="Chromosome 5"/>
</dbReference>
<organism evidence="1 2">
    <name type="scientific">Vitis vinifera</name>
    <name type="common">Grape</name>
    <dbReference type="NCBI Taxonomy" id="29760"/>
    <lineage>
        <taxon>Eukaryota</taxon>
        <taxon>Viridiplantae</taxon>
        <taxon>Streptophyta</taxon>
        <taxon>Embryophyta</taxon>
        <taxon>Tracheophyta</taxon>
        <taxon>Spermatophyta</taxon>
        <taxon>Magnoliopsida</taxon>
        <taxon>eudicotyledons</taxon>
        <taxon>Gunneridae</taxon>
        <taxon>Pentapetalae</taxon>
        <taxon>rosids</taxon>
        <taxon>Vitales</taxon>
        <taxon>Vitaceae</taxon>
        <taxon>Viteae</taxon>
        <taxon>Vitis</taxon>
    </lineage>
</organism>
<dbReference type="PaxDb" id="29760-VIT_05s0136g00300.t01"/>
<dbReference type="AlphaFoldDB" id="F6I711"/>
<evidence type="ECO:0000313" key="1">
    <source>
        <dbReference type="EMBL" id="CCB62729.1"/>
    </source>
</evidence>
<protein>
    <submittedName>
        <fullName evidence="1">Uncharacterized protein</fullName>
    </submittedName>
</protein>
<gene>
    <name evidence="1" type="ordered locus">VIT_05s0136g00300</name>
</gene>
<dbReference type="EMBL" id="FN596762">
    <property type="protein sequence ID" value="CCB62729.1"/>
    <property type="molecule type" value="Genomic_DNA"/>
</dbReference>
<evidence type="ECO:0000313" key="2">
    <source>
        <dbReference type="Proteomes" id="UP000009183"/>
    </source>
</evidence>
<proteinExistence type="predicted"/>
<dbReference type="STRING" id="29760.F6I711"/>
<dbReference type="HOGENOM" id="CLU_2908686_0_0_1"/>
<dbReference type="InParanoid" id="F6I711"/>
<name>F6I711_VITVI</name>
<keyword evidence="2" id="KW-1185">Reference proteome</keyword>
<sequence length="62" mass="6640">MATLSKEGLVAAIDSSPTLRRCKVVSLGGCTKNPNACLVYTSPQLTPWITYPCNQGLRNAND</sequence>